<dbReference type="AlphaFoldDB" id="A0A6P2D5U2"/>
<feature type="compositionally biased region" description="Low complexity" evidence="1">
    <location>
        <begin position="81"/>
        <end position="90"/>
    </location>
</feature>
<dbReference type="Proteomes" id="UP000464178">
    <property type="component" value="Chromosome"/>
</dbReference>
<proteinExistence type="predicted"/>
<protein>
    <submittedName>
        <fullName evidence="2">Uncharacterized protein</fullName>
    </submittedName>
</protein>
<dbReference type="RefSeq" id="WP_162670858.1">
    <property type="nucleotide sequence ID" value="NZ_LR593886.1"/>
</dbReference>
<evidence type="ECO:0000313" key="2">
    <source>
        <dbReference type="EMBL" id="VTR96661.1"/>
    </source>
</evidence>
<evidence type="ECO:0000256" key="1">
    <source>
        <dbReference type="SAM" id="MobiDB-lite"/>
    </source>
</evidence>
<keyword evidence="3" id="KW-1185">Reference proteome</keyword>
<feature type="region of interest" description="Disordered" evidence="1">
    <location>
        <begin position="74"/>
        <end position="107"/>
    </location>
</feature>
<evidence type="ECO:0000313" key="3">
    <source>
        <dbReference type="Proteomes" id="UP000464178"/>
    </source>
</evidence>
<feature type="compositionally biased region" description="Low complexity" evidence="1">
    <location>
        <begin position="98"/>
        <end position="107"/>
    </location>
</feature>
<reference evidence="2 3" key="1">
    <citation type="submission" date="2019-05" db="EMBL/GenBank/DDBJ databases">
        <authorList>
            <consortium name="Science for Life Laboratories"/>
        </authorList>
    </citation>
    <scope>NUCLEOTIDE SEQUENCE [LARGE SCALE GENOMIC DNA]</scope>
    <source>
        <strain evidence="2">Soil9</strain>
    </source>
</reference>
<name>A0A6P2D5U2_9BACT</name>
<organism evidence="2 3">
    <name type="scientific">Gemmata massiliana</name>
    <dbReference type="NCBI Taxonomy" id="1210884"/>
    <lineage>
        <taxon>Bacteria</taxon>
        <taxon>Pseudomonadati</taxon>
        <taxon>Planctomycetota</taxon>
        <taxon>Planctomycetia</taxon>
        <taxon>Gemmatales</taxon>
        <taxon>Gemmataceae</taxon>
        <taxon>Gemmata</taxon>
    </lineage>
</organism>
<dbReference type="KEGG" id="gms:SOIL9_11090"/>
<sequence length="107" mass="11059">MTLDIDQSYYRYYGLGSGSGSGSGAGSAGKLKYAFGGDAYARLVAALGTGVDSLTDAQVDDYADTYLQYDSSGRATSVTNGARGAPSARAARARSPTRTRPTWPEGS</sequence>
<dbReference type="EMBL" id="LR593886">
    <property type="protein sequence ID" value="VTR96661.1"/>
    <property type="molecule type" value="Genomic_DNA"/>
</dbReference>
<gene>
    <name evidence="2" type="ORF">SOIL9_11090</name>
</gene>
<accession>A0A6P2D5U2</accession>